<keyword evidence="3" id="KW-1185">Reference proteome</keyword>
<accession>A0A7S9PWZ9</accession>
<dbReference type="AlphaFoldDB" id="A0A7S9PWZ9"/>
<proteinExistence type="predicted"/>
<feature type="transmembrane region" description="Helical" evidence="1">
    <location>
        <begin position="277"/>
        <end position="301"/>
    </location>
</feature>
<evidence type="ECO:0000256" key="1">
    <source>
        <dbReference type="SAM" id="Phobius"/>
    </source>
</evidence>
<reference evidence="2 3" key="1">
    <citation type="journal article" date="2018" name="PLoS Genet.">
        <title>Repeat elements organise 3D genome structure and mediate transcription in the filamentous fungus Epichloe festucae.</title>
        <authorList>
            <person name="Winter D.J."/>
            <person name="Ganley A.R.D."/>
            <person name="Young C.A."/>
            <person name="Liachko I."/>
            <person name="Schardl C.L."/>
            <person name="Dupont P.Y."/>
            <person name="Berry D."/>
            <person name="Ram A."/>
            <person name="Scott B."/>
            <person name="Cox M.P."/>
        </authorList>
    </citation>
    <scope>NUCLEOTIDE SEQUENCE [LARGE SCALE GENOMIC DNA]</scope>
    <source>
        <strain evidence="2 3">Fl1</strain>
    </source>
</reference>
<sequence>MRTRDGVILHAKTSPNEIVLEMAFEFLTRSQGGNVCRTDGCIICFKMKAAYQKVAWQKKMASDADDQDLSDEMFPSYVSSTHVNGLSRLPRGYRLLVLPPWVTFENDYADGPDLGFRNWMEHTFVAPFRSRDKTPGTIASSYNIFKILISLGQAIYGAKTLYETRGNQIEMYGYAAFGLTVTPYIWMSMVNLVASLMCPQYPTMFLVNSPSLDALRQRVATKGIHQRYQFDSTVGRIDKETEERVIYSYGTILRANNGLAMALEMFYNERNPDRYMLVARALAAYAIAAVPIAIVGALSSFHPGRSQTYQRVWIVLWLCLGPMVGTGIGSIAMAFIESRPVLWRFFGLRKAESYPRHSETEANQAARLDDRLMWWERDLSGISKFMAALLTLFTVMYMIPAIAGYVISGQMLKEYGTCTRMDS</sequence>
<dbReference type="EMBL" id="CP031388">
    <property type="protein sequence ID" value="QPH05552.1"/>
    <property type="molecule type" value="Genomic_DNA"/>
</dbReference>
<name>A0A7S9PWZ9_EPIFF</name>
<evidence type="ECO:0000313" key="3">
    <source>
        <dbReference type="Proteomes" id="UP000594364"/>
    </source>
</evidence>
<evidence type="ECO:0000313" key="2">
    <source>
        <dbReference type="EMBL" id="QPH05552.1"/>
    </source>
</evidence>
<feature type="transmembrane region" description="Helical" evidence="1">
    <location>
        <begin position="385"/>
        <end position="407"/>
    </location>
</feature>
<dbReference type="OrthoDB" id="4941419at2759"/>
<organism evidence="2 3">
    <name type="scientific">Epichloe festucae (strain Fl1)</name>
    <dbReference type="NCBI Taxonomy" id="877507"/>
    <lineage>
        <taxon>Eukaryota</taxon>
        <taxon>Fungi</taxon>
        <taxon>Dikarya</taxon>
        <taxon>Ascomycota</taxon>
        <taxon>Pezizomycotina</taxon>
        <taxon>Sordariomycetes</taxon>
        <taxon>Hypocreomycetidae</taxon>
        <taxon>Hypocreales</taxon>
        <taxon>Clavicipitaceae</taxon>
        <taxon>Epichloe</taxon>
    </lineage>
</organism>
<feature type="transmembrane region" description="Helical" evidence="1">
    <location>
        <begin position="313"/>
        <end position="336"/>
    </location>
</feature>
<keyword evidence="1" id="KW-1133">Transmembrane helix</keyword>
<dbReference type="Proteomes" id="UP000594364">
    <property type="component" value="Chromosome 4"/>
</dbReference>
<keyword evidence="1" id="KW-0812">Transmembrane</keyword>
<gene>
    <name evidence="2" type="ORF">C2857_003413</name>
</gene>
<protein>
    <submittedName>
        <fullName evidence="2">Uncharacterized protein</fullName>
    </submittedName>
</protein>
<keyword evidence="1" id="KW-0472">Membrane</keyword>
<feature type="transmembrane region" description="Helical" evidence="1">
    <location>
        <begin position="171"/>
        <end position="194"/>
    </location>
</feature>